<dbReference type="Pfam" id="PF08669">
    <property type="entry name" value="GCV_T_C"/>
    <property type="match status" value="1"/>
</dbReference>
<protein>
    <recommendedName>
        <fullName evidence="2 7">Aminomethyltransferase</fullName>
        <ecNumber evidence="2 7">2.1.2.10</ecNumber>
    </recommendedName>
    <alternativeName>
        <fullName evidence="5 7">Glycine cleavage system T protein</fullName>
    </alternativeName>
</protein>
<dbReference type="EMBL" id="JADIMJ010000073">
    <property type="protein sequence ID" value="MBO8454042.1"/>
    <property type="molecule type" value="Genomic_DNA"/>
</dbReference>
<comment type="subunit">
    <text evidence="7">The glycine cleavage system is composed of four proteins: P, T, L and H.</text>
</comment>
<dbReference type="GO" id="GO:0005829">
    <property type="term" value="C:cytosol"/>
    <property type="evidence" value="ECO:0007669"/>
    <property type="project" value="TreeGrafter"/>
</dbReference>
<dbReference type="Proteomes" id="UP000771749">
    <property type="component" value="Unassembled WGS sequence"/>
</dbReference>
<keyword evidence="4 7" id="KW-0808">Transferase</keyword>
<evidence type="ECO:0000313" key="11">
    <source>
        <dbReference type="EMBL" id="MBO8454042.1"/>
    </source>
</evidence>
<dbReference type="GO" id="GO:0019464">
    <property type="term" value="P:glycine decarboxylation via glycine cleavage system"/>
    <property type="evidence" value="ECO:0007669"/>
    <property type="project" value="UniProtKB-UniRule"/>
</dbReference>
<comment type="catalytic activity">
    <reaction evidence="6 7">
        <text>N(6)-[(R)-S(8)-aminomethyldihydrolipoyl]-L-lysyl-[protein] + (6S)-5,6,7,8-tetrahydrofolate = N(6)-[(R)-dihydrolipoyl]-L-lysyl-[protein] + (6R)-5,10-methylene-5,6,7,8-tetrahydrofolate + NH4(+)</text>
        <dbReference type="Rhea" id="RHEA:16945"/>
        <dbReference type="Rhea" id="RHEA-COMP:10475"/>
        <dbReference type="Rhea" id="RHEA-COMP:10492"/>
        <dbReference type="ChEBI" id="CHEBI:15636"/>
        <dbReference type="ChEBI" id="CHEBI:28938"/>
        <dbReference type="ChEBI" id="CHEBI:57453"/>
        <dbReference type="ChEBI" id="CHEBI:83100"/>
        <dbReference type="ChEBI" id="CHEBI:83143"/>
        <dbReference type="EC" id="2.1.2.10"/>
    </reaction>
</comment>
<dbReference type="SUPFAM" id="SSF103025">
    <property type="entry name" value="Folate-binding domain"/>
    <property type="match status" value="1"/>
</dbReference>
<feature type="domain" description="GCVT N-terminal" evidence="9">
    <location>
        <begin position="200"/>
        <end position="279"/>
    </location>
</feature>
<feature type="domain" description="Aminomethyltransferase C-terminal" evidence="10">
    <location>
        <begin position="298"/>
        <end position="376"/>
    </location>
</feature>
<dbReference type="Gene3D" id="3.30.1360.120">
    <property type="entry name" value="Probable tRNA modification gtpase trme, domain 1"/>
    <property type="match status" value="1"/>
</dbReference>
<gene>
    <name evidence="7 11" type="primary">gcvT</name>
    <name evidence="11" type="ORF">IAC07_04880</name>
</gene>
<dbReference type="Gene3D" id="4.10.1250.10">
    <property type="entry name" value="Aminomethyltransferase fragment"/>
    <property type="match status" value="1"/>
</dbReference>
<comment type="caution">
    <text evidence="11">The sequence shown here is derived from an EMBL/GenBank/DDBJ whole genome shotgun (WGS) entry which is preliminary data.</text>
</comment>
<evidence type="ECO:0000259" key="9">
    <source>
        <dbReference type="Pfam" id="PF01571"/>
    </source>
</evidence>
<evidence type="ECO:0000256" key="2">
    <source>
        <dbReference type="ARBA" id="ARBA00012616"/>
    </source>
</evidence>
<dbReference type="Gene3D" id="3.30.70.1400">
    <property type="entry name" value="Aminomethyltransferase beta-barrel domains"/>
    <property type="match status" value="1"/>
</dbReference>
<organism evidence="11 12">
    <name type="scientific">Candidatus Cryptobacteroides gallistercoris</name>
    <dbReference type="NCBI Taxonomy" id="2840765"/>
    <lineage>
        <taxon>Bacteria</taxon>
        <taxon>Pseudomonadati</taxon>
        <taxon>Bacteroidota</taxon>
        <taxon>Bacteroidia</taxon>
        <taxon>Bacteroidales</taxon>
        <taxon>Candidatus Cryptobacteroides</taxon>
    </lineage>
</organism>
<dbReference type="InterPro" id="IPR029043">
    <property type="entry name" value="GcvT/YgfZ_C"/>
</dbReference>
<dbReference type="PANTHER" id="PTHR43757:SF2">
    <property type="entry name" value="AMINOMETHYLTRANSFERASE, MITOCHONDRIAL"/>
    <property type="match status" value="1"/>
</dbReference>
<dbReference type="InterPro" id="IPR022903">
    <property type="entry name" value="GcvT_bac"/>
</dbReference>
<evidence type="ECO:0000256" key="4">
    <source>
        <dbReference type="ARBA" id="ARBA00022679"/>
    </source>
</evidence>
<dbReference type="GO" id="GO:0005960">
    <property type="term" value="C:glycine cleavage complex"/>
    <property type="evidence" value="ECO:0007669"/>
    <property type="project" value="InterPro"/>
</dbReference>
<accession>A0A940IGJ6</accession>
<dbReference type="InterPro" id="IPR028896">
    <property type="entry name" value="GcvT/YgfZ/DmdA"/>
</dbReference>
<evidence type="ECO:0000256" key="5">
    <source>
        <dbReference type="ARBA" id="ARBA00031395"/>
    </source>
</evidence>
<dbReference type="FunFam" id="3.30.70.1400:FF:000001">
    <property type="entry name" value="Aminomethyltransferase"/>
    <property type="match status" value="1"/>
</dbReference>
<dbReference type="InterPro" id="IPR027266">
    <property type="entry name" value="TrmE/GcvT-like"/>
</dbReference>
<dbReference type="PIRSF" id="PIRSF006487">
    <property type="entry name" value="GcvT"/>
    <property type="match status" value="1"/>
</dbReference>
<evidence type="ECO:0000256" key="7">
    <source>
        <dbReference type="HAMAP-Rule" id="MF_00259"/>
    </source>
</evidence>
<name>A0A940IGJ6_9BACT</name>
<dbReference type="NCBIfam" id="TIGR00528">
    <property type="entry name" value="gcvT"/>
    <property type="match status" value="1"/>
</dbReference>
<evidence type="ECO:0000259" key="10">
    <source>
        <dbReference type="Pfam" id="PF08669"/>
    </source>
</evidence>
<evidence type="ECO:0000256" key="6">
    <source>
        <dbReference type="ARBA" id="ARBA00047665"/>
    </source>
</evidence>
<reference evidence="11" key="2">
    <citation type="journal article" date="2021" name="PeerJ">
        <title>Extensive microbial diversity within the chicken gut microbiome revealed by metagenomics and culture.</title>
        <authorList>
            <person name="Gilroy R."/>
            <person name="Ravi A."/>
            <person name="Getino M."/>
            <person name="Pursley I."/>
            <person name="Horton D.L."/>
            <person name="Alikhan N.F."/>
            <person name="Baker D."/>
            <person name="Gharbi K."/>
            <person name="Hall N."/>
            <person name="Watson M."/>
            <person name="Adriaenssens E.M."/>
            <person name="Foster-Nyarko E."/>
            <person name="Jarju S."/>
            <person name="Secka A."/>
            <person name="Antonio M."/>
            <person name="Oren A."/>
            <person name="Chaudhuri R.R."/>
            <person name="La Ragione R."/>
            <person name="Hildebrand F."/>
            <person name="Pallen M.J."/>
        </authorList>
    </citation>
    <scope>NUCLEOTIDE SEQUENCE</scope>
    <source>
        <strain evidence="11">F1-3629</strain>
    </source>
</reference>
<dbReference type="InterPro" id="IPR006223">
    <property type="entry name" value="GcvT"/>
</dbReference>
<comment type="function">
    <text evidence="7">The glycine cleavage system catalyzes the degradation of glycine.</text>
</comment>
<sequence length="381" mass="42169">MEETLKTTCLHDRHVALGAQMSPFGGFDMPIQYSGIIEEHNAVRHACGMFDVSHMGEILVSGPQAEEFVGYIFTNDVRGLEDGRILYGMMLYHSGGTVDDLLVYKFSDSRWLLVVNASNIEKDFAWVVENAEGYDVQVDNLSDFYGEIALQGPDSERIAKDVLGLDLSGLEFYGFVRTVLPPERDGMPDADPEARPAEDEPLIVSRTGYTGEDGFEFYGSFAAIRNIWDRLMAAGVTPCGLGCRDTLRFEVGLPLYGHELSQDISPVEAGLGMFVKMDKPSFIGKEVIGAQKTGGVTRKIVGIELRDKAIPRAGYPVESEGEQIGEVTTGYNSISTGKSVCMAMLRKEFTSQGTEVQVRIRKKLFPGVVCKKRFYDKNYKK</sequence>
<dbReference type="Gene3D" id="2.40.30.110">
    <property type="entry name" value="Aminomethyltransferase beta-barrel domains"/>
    <property type="match status" value="1"/>
</dbReference>
<dbReference type="NCBIfam" id="NF001567">
    <property type="entry name" value="PRK00389.1"/>
    <property type="match status" value="1"/>
</dbReference>
<dbReference type="Pfam" id="PF01571">
    <property type="entry name" value="GCV_T"/>
    <property type="match status" value="2"/>
</dbReference>
<proteinExistence type="inferred from homology"/>
<evidence type="ECO:0000313" key="12">
    <source>
        <dbReference type="Proteomes" id="UP000771749"/>
    </source>
</evidence>
<dbReference type="GO" id="GO:0004047">
    <property type="term" value="F:aminomethyltransferase activity"/>
    <property type="evidence" value="ECO:0007669"/>
    <property type="project" value="UniProtKB-UniRule"/>
</dbReference>
<keyword evidence="3 7" id="KW-0032">Aminotransferase</keyword>
<dbReference type="PANTHER" id="PTHR43757">
    <property type="entry name" value="AMINOMETHYLTRANSFERASE"/>
    <property type="match status" value="1"/>
</dbReference>
<reference evidence="11" key="1">
    <citation type="submission" date="2020-10" db="EMBL/GenBank/DDBJ databases">
        <authorList>
            <person name="Gilroy R."/>
        </authorList>
    </citation>
    <scope>NUCLEOTIDE SEQUENCE</scope>
    <source>
        <strain evidence="11">F1-3629</strain>
    </source>
</reference>
<dbReference type="SUPFAM" id="SSF101790">
    <property type="entry name" value="Aminomethyltransferase beta-barrel domain"/>
    <property type="match status" value="1"/>
</dbReference>
<dbReference type="AlphaFoldDB" id="A0A940IGJ6"/>
<feature type="domain" description="GCVT N-terminal" evidence="9">
    <location>
        <begin position="10"/>
        <end position="176"/>
    </location>
</feature>
<dbReference type="HAMAP" id="MF_00259">
    <property type="entry name" value="GcvT"/>
    <property type="match status" value="1"/>
</dbReference>
<dbReference type="InterPro" id="IPR013977">
    <property type="entry name" value="GcvT_C"/>
</dbReference>
<evidence type="ECO:0000256" key="3">
    <source>
        <dbReference type="ARBA" id="ARBA00022576"/>
    </source>
</evidence>
<evidence type="ECO:0000256" key="8">
    <source>
        <dbReference type="PIRSR" id="PIRSR006487-1"/>
    </source>
</evidence>
<dbReference type="InterPro" id="IPR006222">
    <property type="entry name" value="GCVT_N"/>
</dbReference>
<evidence type="ECO:0000256" key="1">
    <source>
        <dbReference type="ARBA" id="ARBA00008609"/>
    </source>
</evidence>
<comment type="similarity">
    <text evidence="1 7">Belongs to the GcvT family.</text>
</comment>
<feature type="binding site" evidence="8">
    <location>
        <position position="216"/>
    </location>
    <ligand>
        <name>substrate</name>
    </ligand>
</feature>
<dbReference type="EC" id="2.1.2.10" evidence="2 7"/>
<dbReference type="GO" id="GO:0008483">
    <property type="term" value="F:transaminase activity"/>
    <property type="evidence" value="ECO:0007669"/>
    <property type="project" value="UniProtKB-KW"/>
</dbReference>